<feature type="compositionally biased region" description="Basic residues" evidence="1">
    <location>
        <begin position="149"/>
        <end position="164"/>
    </location>
</feature>
<dbReference type="WBParaSite" id="jg20558">
    <property type="protein sequence ID" value="jg20558"/>
    <property type="gene ID" value="jg20558"/>
</dbReference>
<feature type="region of interest" description="Disordered" evidence="1">
    <location>
        <begin position="135"/>
        <end position="164"/>
    </location>
</feature>
<feature type="region of interest" description="Disordered" evidence="1">
    <location>
        <begin position="1"/>
        <end position="23"/>
    </location>
</feature>
<protein>
    <submittedName>
        <fullName evidence="3">Uncharacterized protein</fullName>
    </submittedName>
</protein>
<evidence type="ECO:0000313" key="2">
    <source>
        <dbReference type="Proteomes" id="UP000887574"/>
    </source>
</evidence>
<dbReference type="AlphaFoldDB" id="A0A915DKQ1"/>
<organism evidence="2 3">
    <name type="scientific">Ditylenchus dipsaci</name>
    <dbReference type="NCBI Taxonomy" id="166011"/>
    <lineage>
        <taxon>Eukaryota</taxon>
        <taxon>Metazoa</taxon>
        <taxon>Ecdysozoa</taxon>
        <taxon>Nematoda</taxon>
        <taxon>Chromadorea</taxon>
        <taxon>Rhabditida</taxon>
        <taxon>Tylenchina</taxon>
        <taxon>Tylenchomorpha</taxon>
        <taxon>Sphaerularioidea</taxon>
        <taxon>Anguinidae</taxon>
        <taxon>Anguininae</taxon>
        <taxon>Ditylenchus</taxon>
    </lineage>
</organism>
<accession>A0A915DKQ1</accession>
<sequence>MSGEVVGTRRVGRSTRRVGRSTRKVGADARDVVEYQEIGSAMRADGGTRRKINNFQNILTASIRRTEEEKEIISQAMTYIKELSIISTHLVAELISMKKLFKNHETMIATEFSKIPNLPVKHTMNGHQLHLARDGNTARQSYIDAGTKSTKRNYKRTKSRTNEK</sequence>
<reference evidence="3" key="1">
    <citation type="submission" date="2022-11" db="UniProtKB">
        <authorList>
            <consortium name="WormBaseParasite"/>
        </authorList>
    </citation>
    <scope>IDENTIFICATION</scope>
</reference>
<dbReference type="Proteomes" id="UP000887574">
    <property type="component" value="Unplaced"/>
</dbReference>
<name>A0A915DKQ1_9BILA</name>
<keyword evidence="2" id="KW-1185">Reference proteome</keyword>
<evidence type="ECO:0000313" key="3">
    <source>
        <dbReference type="WBParaSite" id="jg20558"/>
    </source>
</evidence>
<proteinExistence type="predicted"/>
<evidence type="ECO:0000256" key="1">
    <source>
        <dbReference type="SAM" id="MobiDB-lite"/>
    </source>
</evidence>
<feature type="compositionally biased region" description="Basic residues" evidence="1">
    <location>
        <begin position="10"/>
        <end position="23"/>
    </location>
</feature>